<reference evidence="3 4" key="1">
    <citation type="journal article" date="2023" name="Hortic Res">
        <title>Pangenome of water caltrop reveals structural variations and asymmetric subgenome divergence after allopolyploidization.</title>
        <authorList>
            <person name="Zhang X."/>
            <person name="Chen Y."/>
            <person name="Wang L."/>
            <person name="Yuan Y."/>
            <person name="Fang M."/>
            <person name="Shi L."/>
            <person name="Lu R."/>
            <person name="Comes H.P."/>
            <person name="Ma Y."/>
            <person name="Chen Y."/>
            <person name="Huang G."/>
            <person name="Zhou Y."/>
            <person name="Zheng Z."/>
            <person name="Qiu Y."/>
        </authorList>
    </citation>
    <scope>NUCLEOTIDE SEQUENCE [LARGE SCALE GENOMIC DNA]</scope>
    <source>
        <strain evidence="3">F231</strain>
    </source>
</reference>
<evidence type="ECO:0000313" key="3">
    <source>
        <dbReference type="EMBL" id="KAK4790415.1"/>
    </source>
</evidence>
<keyword evidence="4" id="KW-1185">Reference proteome</keyword>
<keyword evidence="2" id="KW-1133">Transmembrane helix</keyword>
<accession>A0AAN7R6V6</accession>
<dbReference type="AlphaFoldDB" id="A0AAN7R6V6"/>
<keyword evidence="2" id="KW-0812">Transmembrane</keyword>
<sequence>MPISPGRSQGHKKSLTFTFFLSCFRMPERPVGTRSSDTGAGDEKKPKKPPSLPLPSYWFKKPSAKTVLVASAAIDVDVNSVKAEARWRYEESMSMLTDKSKVSRRSKSLHGLTCSTRSKLEAKMRRSRSLEKLAGSKRVDNEEAAAAQDKNGEMRIEVIDEENPQSKQRPEYPKPQLQDSVSSPGGSSGIRRSNQKLSSSVQRTRPRPMTRPASFPGPPYKGWRQSEDRVSRDLDPVIGLSIIMVAMTIIVLWGRLCAVLCTCAWFYLICLLRPTARVHINEGSDPEANQVHTYKDEYKKKVVLEGLLERSRRR</sequence>
<keyword evidence="2" id="KW-0472">Membrane</keyword>
<evidence type="ECO:0000313" key="4">
    <source>
        <dbReference type="Proteomes" id="UP001346149"/>
    </source>
</evidence>
<feature type="region of interest" description="Disordered" evidence="1">
    <location>
        <begin position="99"/>
        <end position="228"/>
    </location>
</feature>
<evidence type="ECO:0000256" key="2">
    <source>
        <dbReference type="SAM" id="Phobius"/>
    </source>
</evidence>
<dbReference type="PANTHER" id="PTHR34379">
    <property type="entry name" value="OS07G0553800 PROTEIN"/>
    <property type="match status" value="1"/>
</dbReference>
<protein>
    <submittedName>
        <fullName evidence="3">Uncharacterized protein</fullName>
    </submittedName>
</protein>
<feature type="compositionally biased region" description="Polar residues" evidence="1">
    <location>
        <begin position="190"/>
        <end position="203"/>
    </location>
</feature>
<name>A0AAN7R6V6_TRANT</name>
<dbReference type="EMBL" id="JAXQNO010000010">
    <property type="protein sequence ID" value="KAK4790415.1"/>
    <property type="molecule type" value="Genomic_DNA"/>
</dbReference>
<organism evidence="3 4">
    <name type="scientific">Trapa natans</name>
    <name type="common">Water chestnut</name>
    <dbReference type="NCBI Taxonomy" id="22666"/>
    <lineage>
        <taxon>Eukaryota</taxon>
        <taxon>Viridiplantae</taxon>
        <taxon>Streptophyta</taxon>
        <taxon>Embryophyta</taxon>
        <taxon>Tracheophyta</taxon>
        <taxon>Spermatophyta</taxon>
        <taxon>Magnoliopsida</taxon>
        <taxon>eudicotyledons</taxon>
        <taxon>Gunneridae</taxon>
        <taxon>Pentapetalae</taxon>
        <taxon>rosids</taxon>
        <taxon>malvids</taxon>
        <taxon>Myrtales</taxon>
        <taxon>Lythraceae</taxon>
        <taxon>Trapa</taxon>
    </lineage>
</organism>
<dbReference type="InterPro" id="IPR040411">
    <property type="entry name" value="At5g23160-like"/>
</dbReference>
<feature type="compositionally biased region" description="Basic and acidic residues" evidence="1">
    <location>
        <begin position="118"/>
        <end position="131"/>
    </location>
</feature>
<feature type="region of interest" description="Disordered" evidence="1">
    <location>
        <begin position="30"/>
        <end position="55"/>
    </location>
</feature>
<dbReference type="Proteomes" id="UP001346149">
    <property type="component" value="Unassembled WGS sequence"/>
</dbReference>
<feature type="transmembrane region" description="Helical" evidence="2">
    <location>
        <begin position="237"/>
        <end position="270"/>
    </location>
</feature>
<dbReference type="PANTHER" id="PTHR34379:SF6">
    <property type="entry name" value="PROTEIN 3F"/>
    <property type="match status" value="1"/>
</dbReference>
<evidence type="ECO:0000256" key="1">
    <source>
        <dbReference type="SAM" id="MobiDB-lite"/>
    </source>
</evidence>
<comment type="caution">
    <text evidence="3">The sequence shown here is derived from an EMBL/GenBank/DDBJ whole genome shotgun (WGS) entry which is preliminary data.</text>
</comment>
<proteinExistence type="predicted"/>
<gene>
    <name evidence="3" type="ORF">SAY86_017719</name>
</gene>